<organism evidence="2 3">
    <name type="scientific">Anaerocolumna xylanovorans DSM 12503</name>
    <dbReference type="NCBI Taxonomy" id="1121345"/>
    <lineage>
        <taxon>Bacteria</taxon>
        <taxon>Bacillati</taxon>
        <taxon>Bacillota</taxon>
        <taxon>Clostridia</taxon>
        <taxon>Lachnospirales</taxon>
        <taxon>Lachnospiraceae</taxon>
        <taxon>Anaerocolumna</taxon>
    </lineage>
</organism>
<feature type="transmembrane region" description="Helical" evidence="1">
    <location>
        <begin position="7"/>
        <end position="30"/>
    </location>
</feature>
<keyword evidence="1" id="KW-0472">Membrane</keyword>
<reference evidence="2 3" key="1">
    <citation type="submission" date="2016-12" db="EMBL/GenBank/DDBJ databases">
        <authorList>
            <person name="Song W.-J."/>
            <person name="Kurnit D.M."/>
        </authorList>
    </citation>
    <scope>NUCLEOTIDE SEQUENCE [LARGE SCALE GENOMIC DNA]</scope>
    <source>
        <strain evidence="2 3">DSM 12503</strain>
    </source>
</reference>
<dbReference type="RefSeq" id="WP_073587319.1">
    <property type="nucleotide sequence ID" value="NZ_FRFD01000003.1"/>
</dbReference>
<evidence type="ECO:0000256" key="1">
    <source>
        <dbReference type="SAM" id="Phobius"/>
    </source>
</evidence>
<protein>
    <submittedName>
        <fullName evidence="2">Uncharacterized protein</fullName>
    </submittedName>
</protein>
<dbReference type="STRING" id="1121345.SAMN02745217_00629"/>
<accession>A0A1M7XZF9</accession>
<dbReference type="AlphaFoldDB" id="A0A1M7XZF9"/>
<dbReference type="EMBL" id="FRFD01000003">
    <property type="protein sequence ID" value="SHO44527.1"/>
    <property type="molecule type" value="Genomic_DNA"/>
</dbReference>
<name>A0A1M7XZF9_9FIRM</name>
<sequence length="316" mass="35518">MKRRYKFYRYIICIMILVLLSGLAGCRLAIDRDNKKVNAGDVLCGAFLTFERGEDMRKNAITDTDSPGFGGGVMLRSKDLFEGRSIVKGVRKENTVKFEDINGYFIGFVPEVKGNASNIVTMADNGFIDLSQNINVNDYNEEMVSKATFLVPTDSLNCFYIYPVYKKQDETFYTVLEKVQGVSFTGDIVNSSYSSKIEDSVKDSLNGNITKSTKNSIEITVKTVDPVKKIVLKEMNSRDEVITTADIKNDGSSKIDYKVTPATDYVIVEETLHNNKTGDYVKRSIYSFGKEKEFYHQCNFPSGKDYVGAIQLDISK</sequence>
<dbReference type="Proteomes" id="UP000184612">
    <property type="component" value="Unassembled WGS sequence"/>
</dbReference>
<dbReference type="PROSITE" id="PS51257">
    <property type="entry name" value="PROKAR_LIPOPROTEIN"/>
    <property type="match status" value="1"/>
</dbReference>
<gene>
    <name evidence="2" type="ORF">SAMN02745217_00629</name>
</gene>
<dbReference type="OrthoDB" id="2052621at2"/>
<keyword evidence="3" id="KW-1185">Reference proteome</keyword>
<proteinExistence type="predicted"/>
<keyword evidence="1" id="KW-1133">Transmembrane helix</keyword>
<evidence type="ECO:0000313" key="3">
    <source>
        <dbReference type="Proteomes" id="UP000184612"/>
    </source>
</evidence>
<evidence type="ECO:0000313" key="2">
    <source>
        <dbReference type="EMBL" id="SHO44527.1"/>
    </source>
</evidence>
<keyword evidence="1" id="KW-0812">Transmembrane</keyword>